<gene>
    <name evidence="1" type="ORF">pW2_62</name>
</gene>
<dbReference type="Proteomes" id="UP000287896">
    <property type="component" value="Segment"/>
</dbReference>
<accession>A0A3T0IHP5</accession>
<evidence type="ECO:0000313" key="2">
    <source>
        <dbReference type="Proteomes" id="UP000287896"/>
    </source>
</evidence>
<keyword evidence="2" id="KW-1185">Reference proteome</keyword>
<protein>
    <submittedName>
        <fullName evidence="1">Uncharacterized protein</fullName>
    </submittedName>
</protein>
<reference evidence="1 2" key="1">
    <citation type="submission" date="2018-12" db="EMBL/GenBank/DDBJ databases">
        <title>Characterization of a novel siphovirus infacting Bacillus anthracis.</title>
        <authorList>
            <person name="Hu X."/>
            <person name="Wan X."/>
            <person name="Geng P."/>
            <person name="Yuan Z."/>
        </authorList>
    </citation>
    <scope>NUCLEOTIDE SEQUENCE [LARGE SCALE GENOMIC DNA]</scope>
</reference>
<evidence type="ECO:0000313" key="1">
    <source>
        <dbReference type="EMBL" id="AZU98896.1"/>
    </source>
</evidence>
<sequence>MNLSKYLPNYNYNPEPVLELKWKKKNVEATEITKETRKESYDSVIETLGERQKAVYKTLKASFPKGATAKELAVLMFEQKLVGSPERNSTHPRLNELVEKGLIKVIGKKTCTYTDRRVAIYQTK</sequence>
<name>A0A3T0IHP5_9CAUD</name>
<dbReference type="EMBL" id="MK288021">
    <property type="protein sequence ID" value="AZU98896.1"/>
    <property type="molecule type" value="Genomic_DNA"/>
</dbReference>
<organism evidence="1 2">
    <name type="scientific">Bacillus phage pW2</name>
    <dbReference type="NCBI Taxonomy" id="2500559"/>
    <lineage>
        <taxon>Viruses</taxon>
        <taxon>Duplodnaviria</taxon>
        <taxon>Heunggongvirae</taxon>
        <taxon>Uroviricota</taxon>
        <taxon>Caudoviricetes</taxon>
        <taxon>Joanripponvirinae</taxon>
        <taxon>Sophritavirus</taxon>
        <taxon>Sophritavirus pW2</taxon>
    </lineage>
</organism>
<proteinExistence type="predicted"/>